<gene>
    <name evidence="3" type="ORF">HYC85_008781</name>
</gene>
<protein>
    <recommendedName>
        <fullName evidence="2">Tyrosine-protein kinase catalytic domain-containing protein</fullName>
    </recommendedName>
</protein>
<feature type="region of interest" description="Disordered" evidence="1">
    <location>
        <begin position="1"/>
        <end position="38"/>
    </location>
</feature>
<accession>A0A7J7HTT9</accession>
<comment type="caution">
    <text evidence="3">The sequence shown here is derived from an EMBL/GenBank/DDBJ whole genome shotgun (WGS) entry which is preliminary data.</text>
</comment>
<dbReference type="PANTHER" id="PTHR44329:SF128">
    <property type="entry name" value="SERINE_THREONINE-PROTEIN KINASE STY46"/>
    <property type="match status" value="1"/>
</dbReference>
<dbReference type="SUPFAM" id="SSF56112">
    <property type="entry name" value="Protein kinase-like (PK-like)"/>
    <property type="match status" value="1"/>
</dbReference>
<feature type="compositionally biased region" description="Low complexity" evidence="1">
    <location>
        <begin position="12"/>
        <end position="24"/>
    </location>
</feature>
<dbReference type="Proteomes" id="UP000593564">
    <property type="component" value="Unassembled WGS sequence"/>
</dbReference>
<dbReference type="Gene3D" id="3.30.200.20">
    <property type="entry name" value="Phosphorylase Kinase, domain 1"/>
    <property type="match status" value="1"/>
</dbReference>
<evidence type="ECO:0000259" key="2">
    <source>
        <dbReference type="SMART" id="SM00219"/>
    </source>
</evidence>
<dbReference type="SMART" id="SM00219">
    <property type="entry name" value="TyrKc"/>
    <property type="match status" value="1"/>
</dbReference>
<keyword evidence="4" id="KW-1185">Reference proteome</keyword>
<dbReference type="InterPro" id="IPR020635">
    <property type="entry name" value="Tyr_kinase_cat_dom"/>
</dbReference>
<dbReference type="GO" id="GO:0004674">
    <property type="term" value="F:protein serine/threonine kinase activity"/>
    <property type="evidence" value="ECO:0007669"/>
    <property type="project" value="TreeGrafter"/>
</dbReference>
<name>A0A7J7HTT9_CAMSI</name>
<feature type="domain" description="Tyrosine-protein kinase catalytic" evidence="2">
    <location>
        <begin position="92"/>
        <end position="201"/>
    </location>
</feature>
<proteinExistence type="predicted"/>
<reference evidence="4" key="1">
    <citation type="journal article" date="2020" name="Nat. Commun.">
        <title>Genome assembly of wild tea tree DASZ reveals pedigree and selection history of tea varieties.</title>
        <authorList>
            <person name="Zhang W."/>
            <person name="Zhang Y."/>
            <person name="Qiu H."/>
            <person name="Guo Y."/>
            <person name="Wan H."/>
            <person name="Zhang X."/>
            <person name="Scossa F."/>
            <person name="Alseekh S."/>
            <person name="Zhang Q."/>
            <person name="Wang P."/>
            <person name="Xu L."/>
            <person name="Schmidt M.H."/>
            <person name="Jia X."/>
            <person name="Li D."/>
            <person name="Zhu A."/>
            <person name="Guo F."/>
            <person name="Chen W."/>
            <person name="Ni D."/>
            <person name="Usadel B."/>
            <person name="Fernie A.R."/>
            <person name="Wen W."/>
        </authorList>
    </citation>
    <scope>NUCLEOTIDE SEQUENCE [LARGE SCALE GENOMIC DNA]</scope>
    <source>
        <strain evidence="4">cv. G240</strain>
    </source>
</reference>
<evidence type="ECO:0000313" key="3">
    <source>
        <dbReference type="EMBL" id="KAF5955925.1"/>
    </source>
</evidence>
<organism evidence="3 4">
    <name type="scientific">Camellia sinensis</name>
    <name type="common">Tea plant</name>
    <name type="synonym">Thea sinensis</name>
    <dbReference type="NCBI Taxonomy" id="4442"/>
    <lineage>
        <taxon>Eukaryota</taxon>
        <taxon>Viridiplantae</taxon>
        <taxon>Streptophyta</taxon>
        <taxon>Embryophyta</taxon>
        <taxon>Tracheophyta</taxon>
        <taxon>Spermatophyta</taxon>
        <taxon>Magnoliopsida</taxon>
        <taxon>eudicotyledons</taxon>
        <taxon>Gunneridae</taxon>
        <taxon>Pentapetalae</taxon>
        <taxon>asterids</taxon>
        <taxon>Ericales</taxon>
        <taxon>Theaceae</taxon>
        <taxon>Camellia</taxon>
    </lineage>
</organism>
<dbReference type="AlphaFoldDB" id="A0A7J7HTT9"/>
<dbReference type="GO" id="GO:0004713">
    <property type="term" value="F:protein tyrosine kinase activity"/>
    <property type="evidence" value="ECO:0007669"/>
    <property type="project" value="InterPro"/>
</dbReference>
<evidence type="ECO:0000256" key="1">
    <source>
        <dbReference type="SAM" id="MobiDB-lite"/>
    </source>
</evidence>
<dbReference type="EMBL" id="JACBKZ010000003">
    <property type="protein sequence ID" value="KAF5955925.1"/>
    <property type="molecule type" value="Genomic_DNA"/>
</dbReference>
<dbReference type="PANTHER" id="PTHR44329">
    <property type="entry name" value="SERINE/THREONINE-PROTEIN KINASE TNNI3K-RELATED"/>
    <property type="match status" value="1"/>
</dbReference>
<reference evidence="3 4" key="2">
    <citation type="submission" date="2020-07" db="EMBL/GenBank/DDBJ databases">
        <title>Genome assembly of wild tea tree DASZ reveals pedigree and selection history of tea varieties.</title>
        <authorList>
            <person name="Zhang W."/>
        </authorList>
    </citation>
    <scope>NUCLEOTIDE SEQUENCE [LARGE SCALE GENOMIC DNA]</scope>
    <source>
        <strain evidence="4">cv. G240</strain>
        <tissue evidence="3">Leaf</tissue>
    </source>
</reference>
<dbReference type="Gene3D" id="1.10.510.10">
    <property type="entry name" value="Transferase(Phosphotransferase) domain 1"/>
    <property type="match status" value="1"/>
</dbReference>
<dbReference type="InterPro" id="IPR011009">
    <property type="entry name" value="Kinase-like_dom_sf"/>
</dbReference>
<dbReference type="InterPro" id="IPR051681">
    <property type="entry name" value="Ser/Thr_Kinases-Pseudokinases"/>
</dbReference>
<sequence>MNTLGFKRGRSKTQSSTQSISLSSPEPIKKKHRNEKKKAEYSHAIHYKLSRLKHHLISPMGELQQTGIELNPDHVNIPTDGIDVWEIDPMLLKFDQKIATGLYGDLYKGTFNSQDVAIKVLRAEYLNDVQKEFAQEVYILRVETPSGVMTAETGTYRWMAPEGLRPVIPDHTYPKMVELLERCWQRDPTLRPEFSEIIEILQQMAEKLLVRDRTAGIDNDVYNLAADRLLLNY</sequence>
<evidence type="ECO:0000313" key="4">
    <source>
        <dbReference type="Proteomes" id="UP000593564"/>
    </source>
</evidence>